<evidence type="ECO:0000313" key="3">
    <source>
        <dbReference type="Proteomes" id="UP000540506"/>
    </source>
</evidence>
<gene>
    <name evidence="2" type="ORF">FHR34_007374</name>
</gene>
<dbReference type="Gene3D" id="2.60.120.10">
    <property type="entry name" value="Jelly Rolls"/>
    <property type="match status" value="1"/>
</dbReference>
<dbReference type="AlphaFoldDB" id="A0A7W7RAD2"/>
<keyword evidence="3" id="KW-1185">Reference proteome</keyword>
<feature type="domain" description="Cupin type-2" evidence="1">
    <location>
        <begin position="44"/>
        <end position="116"/>
    </location>
</feature>
<dbReference type="InterPro" id="IPR013096">
    <property type="entry name" value="Cupin_2"/>
</dbReference>
<protein>
    <submittedName>
        <fullName evidence="2">Quercetin dioxygenase-like cupin family protein</fullName>
    </submittedName>
</protein>
<sequence length="375" mass="40932">MTDTVPDLTPIHRPLTAGEAFDFGTHFNDFLVPREHAAASEVFTVRVPGGGSVPLHVHTDMEQTFVFTAGLGQALLVRGQDRREQTCRPGDVLFVPVGWHHQVAAPGPEGCVYVTINAFLPAYEAARVGQTAIEHAQIADAAFDRTTVLALQADAVAVFRCAESLYRPDAAGVRVWPQDGAALDATLTGDPDRYRVRRLGPFEFVVPVEPVGRVLDARLAEVIHRQADRLAVLVEGSQSPLSAKLPTGGSDLDLLIPVTTATELEHAHRVVERLRELTDQIPVPLSPGIVHTSWLRLPGFYSALHLDPAHPDRRWFDASPAQCQAEAVRRQQAAIALLEHPEQVRAALEESLALVGLDDAAVAQWRITPRWLGLQ</sequence>
<evidence type="ECO:0000313" key="2">
    <source>
        <dbReference type="EMBL" id="MBB4928279.1"/>
    </source>
</evidence>
<dbReference type="InterPro" id="IPR014710">
    <property type="entry name" value="RmlC-like_jellyroll"/>
</dbReference>
<dbReference type="EMBL" id="JACHJV010000002">
    <property type="protein sequence ID" value="MBB4928279.1"/>
    <property type="molecule type" value="Genomic_DNA"/>
</dbReference>
<dbReference type="RefSeq" id="WP_184945306.1">
    <property type="nucleotide sequence ID" value="NZ_JACHJV010000002.1"/>
</dbReference>
<accession>A0A7W7RAD2</accession>
<keyword evidence="2" id="KW-0560">Oxidoreductase</keyword>
<name>A0A7W7RAD2_KITKI</name>
<dbReference type="CDD" id="cd02208">
    <property type="entry name" value="cupin_RmlC-like"/>
    <property type="match status" value="1"/>
</dbReference>
<dbReference type="InterPro" id="IPR011051">
    <property type="entry name" value="RmlC_Cupin_sf"/>
</dbReference>
<comment type="caution">
    <text evidence="2">The sequence shown here is derived from an EMBL/GenBank/DDBJ whole genome shotgun (WGS) entry which is preliminary data.</text>
</comment>
<dbReference type="SUPFAM" id="SSF51182">
    <property type="entry name" value="RmlC-like cupins"/>
    <property type="match status" value="1"/>
</dbReference>
<evidence type="ECO:0000259" key="1">
    <source>
        <dbReference type="Pfam" id="PF07883"/>
    </source>
</evidence>
<keyword evidence="2" id="KW-0223">Dioxygenase</keyword>
<organism evidence="2 3">
    <name type="scientific">Kitasatospora kifunensis</name>
    <name type="common">Streptomyces kifunensis</name>
    <dbReference type="NCBI Taxonomy" id="58351"/>
    <lineage>
        <taxon>Bacteria</taxon>
        <taxon>Bacillati</taxon>
        <taxon>Actinomycetota</taxon>
        <taxon>Actinomycetes</taxon>
        <taxon>Kitasatosporales</taxon>
        <taxon>Streptomycetaceae</taxon>
        <taxon>Kitasatospora</taxon>
    </lineage>
</organism>
<proteinExistence type="predicted"/>
<dbReference type="Pfam" id="PF07883">
    <property type="entry name" value="Cupin_2"/>
    <property type="match status" value="1"/>
</dbReference>
<dbReference type="Proteomes" id="UP000540506">
    <property type="component" value="Unassembled WGS sequence"/>
</dbReference>
<dbReference type="GO" id="GO:0051213">
    <property type="term" value="F:dioxygenase activity"/>
    <property type="evidence" value="ECO:0007669"/>
    <property type="project" value="UniProtKB-KW"/>
</dbReference>
<reference evidence="2 3" key="1">
    <citation type="submission" date="2020-08" db="EMBL/GenBank/DDBJ databases">
        <title>Sequencing the genomes of 1000 actinobacteria strains.</title>
        <authorList>
            <person name="Klenk H.-P."/>
        </authorList>
    </citation>
    <scope>NUCLEOTIDE SEQUENCE [LARGE SCALE GENOMIC DNA]</scope>
    <source>
        <strain evidence="2 3">DSM 41654</strain>
    </source>
</reference>